<dbReference type="Proteomes" id="UP000178759">
    <property type="component" value="Unassembled WGS sequence"/>
</dbReference>
<proteinExistence type="predicted"/>
<evidence type="ECO:0008006" key="3">
    <source>
        <dbReference type="Google" id="ProtNLM"/>
    </source>
</evidence>
<name>A0A1F6AIS6_9BACT</name>
<evidence type="ECO:0000313" key="2">
    <source>
        <dbReference type="Proteomes" id="UP000178759"/>
    </source>
</evidence>
<reference evidence="1 2" key="1">
    <citation type="journal article" date="2016" name="Nat. Commun.">
        <title>Thousands of microbial genomes shed light on interconnected biogeochemical processes in an aquifer system.</title>
        <authorList>
            <person name="Anantharaman K."/>
            <person name="Brown C.T."/>
            <person name="Hug L.A."/>
            <person name="Sharon I."/>
            <person name="Castelle C.J."/>
            <person name="Probst A.J."/>
            <person name="Thomas B.C."/>
            <person name="Singh A."/>
            <person name="Wilkins M.J."/>
            <person name="Karaoz U."/>
            <person name="Brodie E.L."/>
            <person name="Williams K.H."/>
            <person name="Hubbard S.S."/>
            <person name="Banfield J.F."/>
        </authorList>
    </citation>
    <scope>NUCLEOTIDE SEQUENCE [LARGE SCALE GENOMIC DNA]</scope>
</reference>
<dbReference type="AlphaFoldDB" id="A0A1F6AIS6"/>
<evidence type="ECO:0000313" key="1">
    <source>
        <dbReference type="EMBL" id="OGG24640.1"/>
    </source>
</evidence>
<dbReference type="STRING" id="1798392.A3A79_05695"/>
<gene>
    <name evidence="1" type="ORF">A3A79_05695</name>
</gene>
<dbReference type="EMBL" id="MFJV01000001">
    <property type="protein sequence ID" value="OGG24640.1"/>
    <property type="molecule type" value="Genomic_DNA"/>
</dbReference>
<sequence length="269" mass="30871">MRPEAERNTPYVLPRERIAAWLPSQLYEIRIDPDDEKRIIELKQLLATQGTKNNLIIYFNHIAYDDPVFALYVARLVDPNNRRTLVLPGSKWHTKWKNNRKFAASAELGKLLYGIAIPPIVQSYMIDEWEKWGYKSKDDAKVDASRSYKKLLRKITSLRAKKRPLTLLISPEGHRSETGALGGTKGNIEPGMITMGKILAPVIFCPLGIEYPDGFVRDLNVRPFVYRPHVRLTMGELTFQSERQTKVPLDTLIRNLARILPAHMRGPWG</sequence>
<accession>A0A1F6AIS6</accession>
<organism evidence="1 2">
    <name type="scientific">Candidatus Gottesmanbacteria bacterium RIFCSPLOWO2_01_FULL_43_11b</name>
    <dbReference type="NCBI Taxonomy" id="1798392"/>
    <lineage>
        <taxon>Bacteria</taxon>
        <taxon>Candidatus Gottesmaniibacteriota</taxon>
    </lineage>
</organism>
<comment type="caution">
    <text evidence="1">The sequence shown here is derived from an EMBL/GenBank/DDBJ whole genome shotgun (WGS) entry which is preliminary data.</text>
</comment>
<protein>
    <recommendedName>
        <fullName evidence="3">Phospholipid/glycerol acyltransferase domain-containing protein</fullName>
    </recommendedName>
</protein>